<name>A0A8I0MUF1_9GAMM</name>
<reference evidence="2 3" key="1">
    <citation type="submission" date="2015-06" db="EMBL/GenBank/DDBJ databases">
        <title>Genome sequence of Pseudoalteromonas peptidolytica.</title>
        <authorList>
            <person name="Xie B.-B."/>
            <person name="Rong J.-C."/>
            <person name="Qin Q.-L."/>
            <person name="Zhang Y.-Z."/>
        </authorList>
    </citation>
    <scope>NUCLEOTIDE SEQUENCE [LARGE SCALE GENOMIC DNA]</scope>
    <source>
        <strain evidence="2 3">F12-50-A1</strain>
    </source>
</reference>
<proteinExistence type="predicted"/>
<feature type="chain" id="PRO_5034075808" evidence="1">
    <location>
        <begin position="24"/>
        <end position="174"/>
    </location>
</feature>
<keyword evidence="1" id="KW-0732">Signal</keyword>
<sequence length="174" mass="20187">MTSVYLRQLIGALVATFPLFSVASVDDNNQQVIERIEVIGEKPQYVLKLEMESAKKDFYDLYNKFASDDSFKTKCDKKPRHGSKIKSFKCETRFTKESFHSLTKQHIQLNIQDLKNPAYSLKYLSMPDASDVRSVTNTKRKAQKADILTQINENPELRAAFERFAKKYDAYENR</sequence>
<feature type="signal peptide" evidence="1">
    <location>
        <begin position="1"/>
        <end position="23"/>
    </location>
</feature>
<dbReference type="AlphaFoldDB" id="A0A8I0MUF1"/>
<dbReference type="RefSeq" id="WP_125252836.1">
    <property type="nucleotide sequence ID" value="NZ_AQHF01000020.1"/>
</dbReference>
<dbReference type="EMBL" id="AQHF01000020">
    <property type="protein sequence ID" value="MBE0345966.1"/>
    <property type="molecule type" value="Genomic_DNA"/>
</dbReference>
<protein>
    <submittedName>
        <fullName evidence="2">Uncharacterized protein</fullName>
    </submittedName>
</protein>
<evidence type="ECO:0000313" key="2">
    <source>
        <dbReference type="EMBL" id="MBE0345966.1"/>
    </source>
</evidence>
<evidence type="ECO:0000256" key="1">
    <source>
        <dbReference type="SAM" id="SignalP"/>
    </source>
</evidence>
<evidence type="ECO:0000313" key="3">
    <source>
        <dbReference type="Proteomes" id="UP000660708"/>
    </source>
</evidence>
<keyword evidence="3" id="KW-1185">Reference proteome</keyword>
<comment type="caution">
    <text evidence="2">The sequence shown here is derived from an EMBL/GenBank/DDBJ whole genome shotgun (WGS) entry which is preliminary data.</text>
</comment>
<dbReference type="Proteomes" id="UP000660708">
    <property type="component" value="Unassembled WGS sequence"/>
</dbReference>
<gene>
    <name evidence="2" type="ORF">PPEP_a0959</name>
</gene>
<organism evidence="2 3">
    <name type="scientific">Pseudoalteromonas peptidolytica F12-50-A1</name>
    <dbReference type="NCBI Taxonomy" id="1315280"/>
    <lineage>
        <taxon>Bacteria</taxon>
        <taxon>Pseudomonadati</taxon>
        <taxon>Pseudomonadota</taxon>
        <taxon>Gammaproteobacteria</taxon>
        <taxon>Alteromonadales</taxon>
        <taxon>Pseudoalteromonadaceae</taxon>
        <taxon>Pseudoalteromonas</taxon>
    </lineage>
</organism>
<accession>A0A8I0MUF1</accession>